<feature type="domain" description="WW" evidence="3">
    <location>
        <begin position="409"/>
        <end position="437"/>
    </location>
</feature>
<feature type="repeat" description="PPR" evidence="2">
    <location>
        <begin position="110"/>
        <end position="144"/>
    </location>
</feature>
<sequence>MTVRFGPELRAFVTRVGLCTNALTPRREALHVVSIACRCLSSFACQRNRAALGLTLPSSKLPRSARTADTLNMEHDTPSNRRFTKAIEQLTKQGNYAEAWKVFDSIEQKNTIVYSAMLAGAVRCGRYSQGVELFESLRTTSLALTEPVYVSAMALYGGCSRCVEGLELFNEMRKLGIANNVPPYTTAIQLCGKLSRHQQANDIWEDMIARGLRPTGAAFTAIMSAAASVGDLAEVQRHLDAMASYELQPSRSHLGCMLKACRCAGDADRAEKLLHDMADGPVKPDVVHYTIVMGIYRASGLAGADPEAGHSRVSRLAARMSQQGVAPDKFFLEEHLAAVLGGSLQQVLDGSLAPTPPAAAAARRLLEAARRSGTQQTRVTQAVERWLAGGTPTAAAGSAQRPGDAGGLWLEAADPASGRSYYYHSRTRAVSWERPAGGAAP</sequence>
<dbReference type="Pfam" id="PF17177">
    <property type="entry name" value="PPR_long"/>
    <property type="match status" value="1"/>
</dbReference>
<accession>A0ABN9P6E4</accession>
<keyword evidence="1" id="KW-0677">Repeat</keyword>
<dbReference type="InterPro" id="IPR011990">
    <property type="entry name" value="TPR-like_helical_dom_sf"/>
</dbReference>
<reference evidence="4" key="1">
    <citation type="submission" date="2023-10" db="EMBL/GenBank/DDBJ databases">
        <authorList>
            <person name="Chen Y."/>
            <person name="Shah S."/>
            <person name="Dougan E. K."/>
            <person name="Thang M."/>
            <person name="Chan C."/>
        </authorList>
    </citation>
    <scope>NUCLEOTIDE SEQUENCE [LARGE SCALE GENOMIC DNA]</scope>
</reference>
<dbReference type="Proteomes" id="UP001189429">
    <property type="component" value="Unassembled WGS sequence"/>
</dbReference>
<comment type="caution">
    <text evidence="4">The sequence shown here is derived from an EMBL/GenBank/DDBJ whole genome shotgun (WGS) entry which is preliminary data.</text>
</comment>
<organism evidence="4 5">
    <name type="scientific">Prorocentrum cordatum</name>
    <dbReference type="NCBI Taxonomy" id="2364126"/>
    <lineage>
        <taxon>Eukaryota</taxon>
        <taxon>Sar</taxon>
        <taxon>Alveolata</taxon>
        <taxon>Dinophyceae</taxon>
        <taxon>Prorocentrales</taxon>
        <taxon>Prorocentraceae</taxon>
        <taxon>Prorocentrum</taxon>
    </lineage>
</organism>
<name>A0ABN9P6E4_9DINO</name>
<dbReference type="PROSITE" id="PS51375">
    <property type="entry name" value="PPR"/>
    <property type="match status" value="2"/>
</dbReference>
<feature type="repeat" description="PPR" evidence="2">
    <location>
        <begin position="180"/>
        <end position="214"/>
    </location>
</feature>
<dbReference type="NCBIfam" id="TIGR00756">
    <property type="entry name" value="PPR"/>
    <property type="match status" value="1"/>
</dbReference>
<evidence type="ECO:0000259" key="3">
    <source>
        <dbReference type="PROSITE" id="PS50020"/>
    </source>
</evidence>
<dbReference type="Pfam" id="PF01535">
    <property type="entry name" value="PPR"/>
    <property type="match status" value="1"/>
</dbReference>
<evidence type="ECO:0000256" key="1">
    <source>
        <dbReference type="ARBA" id="ARBA00022737"/>
    </source>
</evidence>
<protein>
    <recommendedName>
        <fullName evidence="3">WW domain-containing protein</fullName>
    </recommendedName>
</protein>
<dbReference type="InterPro" id="IPR033443">
    <property type="entry name" value="PROP1-like_PPR_dom"/>
</dbReference>
<dbReference type="Gene3D" id="1.25.40.10">
    <property type="entry name" value="Tetratricopeptide repeat domain"/>
    <property type="match status" value="2"/>
</dbReference>
<gene>
    <name evidence="4" type="ORF">PCOR1329_LOCUS55</name>
</gene>
<dbReference type="InterPro" id="IPR036020">
    <property type="entry name" value="WW_dom_sf"/>
</dbReference>
<dbReference type="Gene3D" id="2.20.70.10">
    <property type="match status" value="1"/>
</dbReference>
<dbReference type="PANTHER" id="PTHR47447">
    <property type="entry name" value="OS03G0856100 PROTEIN"/>
    <property type="match status" value="1"/>
</dbReference>
<dbReference type="PROSITE" id="PS50020">
    <property type="entry name" value="WW_DOMAIN_2"/>
    <property type="match status" value="1"/>
</dbReference>
<dbReference type="SMART" id="SM00456">
    <property type="entry name" value="WW"/>
    <property type="match status" value="1"/>
</dbReference>
<dbReference type="SUPFAM" id="SSF51045">
    <property type="entry name" value="WW domain"/>
    <property type="match status" value="1"/>
</dbReference>
<evidence type="ECO:0000256" key="2">
    <source>
        <dbReference type="PROSITE-ProRule" id="PRU00708"/>
    </source>
</evidence>
<dbReference type="InterPro" id="IPR002885">
    <property type="entry name" value="PPR_rpt"/>
</dbReference>
<dbReference type="CDD" id="cd00201">
    <property type="entry name" value="WW"/>
    <property type="match status" value="1"/>
</dbReference>
<evidence type="ECO:0000313" key="4">
    <source>
        <dbReference type="EMBL" id="CAK0788086.1"/>
    </source>
</evidence>
<proteinExistence type="predicted"/>
<dbReference type="PANTHER" id="PTHR47447:SF21">
    <property type="entry name" value="PENTACOTRIPEPTIDE-REPEAT REGION OF PRORP DOMAIN-CONTAINING PROTEIN"/>
    <property type="match status" value="1"/>
</dbReference>
<evidence type="ECO:0000313" key="5">
    <source>
        <dbReference type="Proteomes" id="UP001189429"/>
    </source>
</evidence>
<dbReference type="InterPro" id="IPR001202">
    <property type="entry name" value="WW_dom"/>
</dbReference>
<dbReference type="EMBL" id="CAUYUJ010000001">
    <property type="protein sequence ID" value="CAK0788086.1"/>
    <property type="molecule type" value="Genomic_DNA"/>
</dbReference>
<keyword evidence="5" id="KW-1185">Reference proteome</keyword>
<dbReference type="Pfam" id="PF00397">
    <property type="entry name" value="WW"/>
    <property type="match status" value="1"/>
</dbReference>